<keyword evidence="3" id="KW-0067">ATP-binding</keyword>
<dbReference type="InterPro" id="IPR007831">
    <property type="entry name" value="T2SS_GspE_N"/>
</dbReference>
<dbReference type="SUPFAM" id="SSF160246">
    <property type="entry name" value="EspE N-terminal domain-like"/>
    <property type="match status" value="1"/>
</dbReference>
<dbReference type="EMBL" id="CP116942">
    <property type="protein sequence ID" value="WCO66840.1"/>
    <property type="molecule type" value="Genomic_DNA"/>
</dbReference>
<dbReference type="RefSeq" id="WP_272736362.1">
    <property type="nucleotide sequence ID" value="NZ_CP116942.1"/>
</dbReference>
<comment type="similarity">
    <text evidence="1">Belongs to the GSP E family.</text>
</comment>
<dbReference type="KEGG" id="ima:PO878_20320"/>
<keyword evidence="7" id="KW-1185">Reference proteome</keyword>
<dbReference type="Gene3D" id="3.30.450.90">
    <property type="match status" value="1"/>
</dbReference>
<dbReference type="PANTHER" id="PTHR30258">
    <property type="entry name" value="TYPE II SECRETION SYSTEM PROTEIN GSPE-RELATED"/>
    <property type="match status" value="1"/>
</dbReference>
<sequence length="587" mass="62741">MPSTGEAPEAAPSAPGAPATAEVADHRPLGQILVDLGAVDADAVEAALAEQAGQSAADRQRIGHLLVDRGHIDQPTLATALATQFGLATVNLTRSSPDTSLLAMLTREVAEDLDALPLRREGAAVVVAVADPTLPDLAAILSQTVGAEVVLAVSPPGELARARAKAYEATEGLGDIIRAFEARAGAPAQEETTTVQVDANAPVVQVITRIIETAVVERASDVHIEPMEDRVRVRNRIDGALKEVLSLPTSMSQALSSRVKIMAGLNIVERRRPQDGQIETVAAGRPLDIRVSTAGTMFGESVVLRILDKQRALYGLHDLGMPEDVEKEYREVIHSPYGLVVCAGPTGSGKTTTLYSTLQTVKSDEINVMTVEDPVEYVFPDINQMSINETAGLTFASGLRAILRQDPDSILVGEIRDAETARIAIQAALTGHFVLSTVHATDAARAMHRFIDMGIEPFLLASSVLATVGQRLVRTTCTSCAQSYRPTPEEMDFYERAGGTRADDDVFRRGAGCDACNGTGYYGRIGVYEVLRMTDAIRELVIGRAQTEEIRRTAIDEGMSPMQERAVGLIDEGGTTVAEVMRTVYVV</sequence>
<dbReference type="Pfam" id="PF05157">
    <property type="entry name" value="MshEN"/>
    <property type="match status" value="1"/>
</dbReference>
<dbReference type="AlphaFoldDB" id="A0AAE9Y5I6"/>
<dbReference type="InterPro" id="IPR001482">
    <property type="entry name" value="T2SS/T4SS_dom"/>
</dbReference>
<reference evidence="6" key="1">
    <citation type="submission" date="2023-01" db="EMBL/GenBank/DDBJ databases">
        <title>The diversity of Class Acidimicrobiia in South China Sea sediment environments and the proposal of Iamia marina sp. nov., a novel species of the genus Iamia.</title>
        <authorList>
            <person name="He Y."/>
            <person name="Tian X."/>
        </authorList>
    </citation>
    <scope>NUCLEOTIDE SEQUENCE</scope>
    <source>
        <strain evidence="6">DSM 19957</strain>
    </source>
</reference>
<dbReference type="SUPFAM" id="SSF52540">
    <property type="entry name" value="P-loop containing nucleoside triphosphate hydrolases"/>
    <property type="match status" value="1"/>
</dbReference>
<dbReference type="CDD" id="cd01129">
    <property type="entry name" value="PulE-GspE-like"/>
    <property type="match status" value="1"/>
</dbReference>
<evidence type="ECO:0000256" key="2">
    <source>
        <dbReference type="ARBA" id="ARBA00022741"/>
    </source>
</evidence>
<evidence type="ECO:0000256" key="3">
    <source>
        <dbReference type="ARBA" id="ARBA00022840"/>
    </source>
</evidence>
<dbReference type="Gene3D" id="3.40.50.300">
    <property type="entry name" value="P-loop containing nucleotide triphosphate hydrolases"/>
    <property type="match status" value="1"/>
</dbReference>
<dbReference type="Proteomes" id="UP001216390">
    <property type="component" value="Chromosome"/>
</dbReference>
<gene>
    <name evidence="6" type="ORF">PO878_20320</name>
</gene>
<evidence type="ECO:0000256" key="1">
    <source>
        <dbReference type="ARBA" id="ARBA00006611"/>
    </source>
</evidence>
<feature type="region of interest" description="Disordered" evidence="4">
    <location>
        <begin position="1"/>
        <end position="22"/>
    </location>
</feature>
<evidence type="ECO:0000313" key="7">
    <source>
        <dbReference type="Proteomes" id="UP001216390"/>
    </source>
</evidence>
<evidence type="ECO:0000313" key="6">
    <source>
        <dbReference type="EMBL" id="WCO66840.1"/>
    </source>
</evidence>
<dbReference type="InterPro" id="IPR027417">
    <property type="entry name" value="P-loop_NTPase"/>
</dbReference>
<name>A0AAE9Y5I6_9ACTN</name>
<dbReference type="Pfam" id="PF00437">
    <property type="entry name" value="T2SSE"/>
    <property type="match status" value="1"/>
</dbReference>
<dbReference type="Gene3D" id="3.30.300.160">
    <property type="entry name" value="Type II secretion system, protein E, N-terminal domain"/>
    <property type="match status" value="1"/>
</dbReference>
<evidence type="ECO:0000259" key="5">
    <source>
        <dbReference type="PROSITE" id="PS00662"/>
    </source>
</evidence>
<dbReference type="PROSITE" id="PS00662">
    <property type="entry name" value="T2SP_E"/>
    <property type="match status" value="1"/>
</dbReference>
<dbReference type="GO" id="GO:0005886">
    <property type="term" value="C:plasma membrane"/>
    <property type="evidence" value="ECO:0007669"/>
    <property type="project" value="TreeGrafter"/>
</dbReference>
<accession>A0AAE9Y5I6</accession>
<evidence type="ECO:0000256" key="4">
    <source>
        <dbReference type="SAM" id="MobiDB-lite"/>
    </source>
</evidence>
<dbReference type="GO" id="GO:0005524">
    <property type="term" value="F:ATP binding"/>
    <property type="evidence" value="ECO:0007669"/>
    <property type="project" value="UniProtKB-KW"/>
</dbReference>
<feature type="compositionally biased region" description="Low complexity" evidence="4">
    <location>
        <begin position="1"/>
        <end position="21"/>
    </location>
</feature>
<protein>
    <submittedName>
        <fullName evidence="6">GspE/PulE family protein</fullName>
    </submittedName>
</protein>
<keyword evidence="2" id="KW-0547">Nucleotide-binding</keyword>
<dbReference type="GO" id="GO:0016887">
    <property type="term" value="F:ATP hydrolysis activity"/>
    <property type="evidence" value="ECO:0007669"/>
    <property type="project" value="TreeGrafter"/>
</dbReference>
<organism evidence="6 7">
    <name type="scientific">Iamia majanohamensis</name>
    <dbReference type="NCBI Taxonomy" id="467976"/>
    <lineage>
        <taxon>Bacteria</taxon>
        <taxon>Bacillati</taxon>
        <taxon>Actinomycetota</taxon>
        <taxon>Acidimicrobiia</taxon>
        <taxon>Acidimicrobiales</taxon>
        <taxon>Iamiaceae</taxon>
        <taxon>Iamia</taxon>
    </lineage>
</organism>
<proteinExistence type="inferred from homology"/>
<feature type="domain" description="Bacterial type II secretion system protein E" evidence="5">
    <location>
        <begin position="403"/>
        <end position="417"/>
    </location>
</feature>
<dbReference type="PANTHER" id="PTHR30258:SF2">
    <property type="entry name" value="COMG OPERON PROTEIN 1"/>
    <property type="match status" value="1"/>
</dbReference>
<dbReference type="InterPro" id="IPR037257">
    <property type="entry name" value="T2SS_E_N_sf"/>
</dbReference>